<dbReference type="SUPFAM" id="SSF159127">
    <property type="entry name" value="HupF/HypC-like"/>
    <property type="match status" value="1"/>
</dbReference>
<dbReference type="RefSeq" id="WP_068008650.1">
    <property type="nucleotide sequence ID" value="NZ_FOFM01000023.1"/>
</dbReference>
<protein>
    <submittedName>
        <fullName evidence="2">Hydrogenase isoenzymes formation protein HypC</fullName>
    </submittedName>
</protein>
<sequence>MCLAVPGEIISISGEDALTRTGQVRYGGSVREACLAFVPEAAVGDYILVHAGVAISVLQEDAAQRTFRALEDLK</sequence>
<dbReference type="EMBL" id="LMCB01000049">
    <property type="protein sequence ID" value="KZL16267.1"/>
    <property type="molecule type" value="Genomic_DNA"/>
</dbReference>
<dbReference type="GO" id="GO:0005506">
    <property type="term" value="F:iron ion binding"/>
    <property type="evidence" value="ECO:0007669"/>
    <property type="project" value="TreeGrafter"/>
</dbReference>
<dbReference type="AlphaFoldDB" id="A0A165WA01"/>
<dbReference type="PANTHER" id="PTHR35177">
    <property type="entry name" value="HYDROGENASE MATURATION FACTOR HYBG"/>
    <property type="match status" value="1"/>
</dbReference>
<dbReference type="PATRIC" id="fig|989403.3.peg.3717"/>
<dbReference type="Proteomes" id="UP000076577">
    <property type="component" value="Unassembled WGS sequence"/>
</dbReference>
<dbReference type="Gene3D" id="2.30.30.140">
    <property type="match status" value="1"/>
</dbReference>
<evidence type="ECO:0000256" key="1">
    <source>
        <dbReference type="ARBA" id="ARBA00006018"/>
    </source>
</evidence>
<proteinExistence type="inferred from homology"/>
<keyword evidence="3" id="KW-1185">Reference proteome</keyword>
<reference evidence="2 3" key="1">
    <citation type="journal article" date="2016" name="Front. Microbiol.">
        <title>Comparative Genomic Analysis Reveals a Diverse Repertoire of Genes Involved in Prokaryote-Eukaryote Interactions within the Pseudovibrio Genus.</title>
        <authorList>
            <person name="Romano S."/>
            <person name="Fernandez-Guerra A."/>
            <person name="Reen F.J."/>
            <person name="Glockner F.O."/>
            <person name="Crowley S.P."/>
            <person name="O'Sullivan O."/>
            <person name="Cotter P.D."/>
            <person name="Adams C."/>
            <person name="Dobson A.D."/>
            <person name="O'Gara F."/>
        </authorList>
    </citation>
    <scope>NUCLEOTIDE SEQUENCE [LARGE SCALE GENOMIC DNA]</scope>
    <source>
        <strain evidence="2 3">Ad2</strain>
    </source>
</reference>
<dbReference type="GO" id="GO:0051604">
    <property type="term" value="P:protein maturation"/>
    <property type="evidence" value="ECO:0007669"/>
    <property type="project" value="TreeGrafter"/>
</dbReference>
<evidence type="ECO:0000313" key="3">
    <source>
        <dbReference type="Proteomes" id="UP000076577"/>
    </source>
</evidence>
<gene>
    <name evidence="2" type="primary">hypC</name>
    <name evidence="2" type="ORF">PsAD2_03450</name>
</gene>
<evidence type="ECO:0000313" key="2">
    <source>
        <dbReference type="EMBL" id="KZL16267.1"/>
    </source>
</evidence>
<dbReference type="NCBIfam" id="TIGR00074">
    <property type="entry name" value="hypC_hupF"/>
    <property type="match status" value="1"/>
</dbReference>
<accession>A0A165WA01</accession>
<dbReference type="GO" id="GO:1902670">
    <property type="term" value="F:carbon dioxide binding"/>
    <property type="evidence" value="ECO:0007669"/>
    <property type="project" value="TreeGrafter"/>
</dbReference>
<dbReference type="PRINTS" id="PR00445">
    <property type="entry name" value="HUPFHYPC"/>
</dbReference>
<name>A0A165WA01_9HYPH</name>
<organism evidence="2 3">
    <name type="scientific">Pseudovibrio axinellae</name>
    <dbReference type="NCBI Taxonomy" id="989403"/>
    <lineage>
        <taxon>Bacteria</taxon>
        <taxon>Pseudomonadati</taxon>
        <taxon>Pseudomonadota</taxon>
        <taxon>Alphaproteobacteria</taxon>
        <taxon>Hyphomicrobiales</taxon>
        <taxon>Stappiaceae</taxon>
        <taxon>Pseudovibrio</taxon>
    </lineage>
</organism>
<comment type="caution">
    <text evidence="2">The sequence shown here is derived from an EMBL/GenBank/DDBJ whole genome shotgun (WGS) entry which is preliminary data.</text>
</comment>
<dbReference type="InterPro" id="IPR001109">
    <property type="entry name" value="Hydrogenase_HupF/HypC"/>
</dbReference>
<dbReference type="Pfam" id="PF01455">
    <property type="entry name" value="HupF_HypC"/>
    <property type="match status" value="1"/>
</dbReference>
<dbReference type="PANTHER" id="PTHR35177:SF2">
    <property type="entry name" value="HYDROGENASE MATURATION FACTOR HYBG"/>
    <property type="match status" value="1"/>
</dbReference>
<comment type="similarity">
    <text evidence="1">Belongs to the HupF/HypC family.</text>
</comment>
<dbReference type="STRING" id="989403.SAMN05421798_1236"/>
<dbReference type="OrthoDB" id="9806017at2"/>